<evidence type="ECO:0000256" key="2">
    <source>
        <dbReference type="ARBA" id="ARBA00022729"/>
    </source>
</evidence>
<feature type="region of interest" description="Disordered" evidence="3">
    <location>
        <begin position="235"/>
        <end position="268"/>
    </location>
</feature>
<dbReference type="CDD" id="cd06911">
    <property type="entry name" value="VirB9_CagX_TrbG"/>
    <property type="match status" value="1"/>
</dbReference>
<reference evidence="5 6" key="1">
    <citation type="submission" date="2023-11" db="EMBL/GenBank/DDBJ databases">
        <title>MicrobeMod: A computational toolkit for identifying prokaryotic methylation and restriction-modification with nanopore sequencing.</title>
        <authorList>
            <person name="Crits-Christoph A."/>
            <person name="Kang S.C."/>
            <person name="Lee H."/>
            <person name="Ostrov N."/>
        </authorList>
    </citation>
    <scope>NUCLEOTIDE SEQUENCE [LARGE SCALE GENOMIC DNA]</scope>
    <source>
        <strain evidence="5 6">ATCC 14820</strain>
    </source>
</reference>
<evidence type="ECO:0000313" key="5">
    <source>
        <dbReference type="EMBL" id="MDX5986148.1"/>
    </source>
</evidence>
<proteinExistence type="inferred from homology"/>
<dbReference type="Pfam" id="PF03524">
    <property type="entry name" value="CagX"/>
    <property type="match status" value="1"/>
</dbReference>
<protein>
    <submittedName>
        <fullName evidence="5">TrbG/VirB9 family P-type conjugative transfer protein</fullName>
    </submittedName>
</protein>
<name>A0ABU4PPR2_9SPHN</name>
<dbReference type="RefSeq" id="WP_010406675.1">
    <property type="nucleotide sequence ID" value="NZ_JAWXXV010000001.1"/>
</dbReference>
<evidence type="ECO:0000313" key="6">
    <source>
        <dbReference type="Proteomes" id="UP001279660"/>
    </source>
</evidence>
<evidence type="ECO:0000256" key="3">
    <source>
        <dbReference type="SAM" id="MobiDB-lite"/>
    </source>
</evidence>
<feature type="chain" id="PRO_5047180175" evidence="4">
    <location>
        <begin position="22"/>
        <end position="268"/>
    </location>
</feature>
<keyword evidence="6" id="KW-1185">Reference proteome</keyword>
<evidence type="ECO:0000256" key="1">
    <source>
        <dbReference type="ARBA" id="ARBA00006135"/>
    </source>
</evidence>
<organism evidence="5 6">
    <name type="scientific">Sphingomonas echinoides</name>
    <dbReference type="NCBI Taxonomy" id="59803"/>
    <lineage>
        <taxon>Bacteria</taxon>
        <taxon>Pseudomonadati</taxon>
        <taxon>Pseudomonadota</taxon>
        <taxon>Alphaproteobacteria</taxon>
        <taxon>Sphingomonadales</taxon>
        <taxon>Sphingomonadaceae</taxon>
        <taxon>Sphingomonas</taxon>
    </lineage>
</organism>
<gene>
    <name evidence="5" type="ORF">SIL82_17965</name>
</gene>
<dbReference type="PROSITE" id="PS51257">
    <property type="entry name" value="PROKAR_LIPOPROTEIN"/>
    <property type="match status" value="1"/>
</dbReference>
<accession>A0ABU4PPR2</accession>
<feature type="signal peptide" evidence="4">
    <location>
        <begin position="1"/>
        <end position="21"/>
    </location>
</feature>
<dbReference type="InterPro" id="IPR010258">
    <property type="entry name" value="Conjugal_tfr_TrbG/VirB9/CagX"/>
</dbReference>
<dbReference type="EMBL" id="JAWXXV010000001">
    <property type="protein sequence ID" value="MDX5986148.1"/>
    <property type="molecule type" value="Genomic_DNA"/>
</dbReference>
<dbReference type="InterPro" id="IPR033645">
    <property type="entry name" value="VirB9/CagX/TrbG_C"/>
</dbReference>
<sequence>MKCNTAPWLIALAVTWTACVAATTAPDRPAWVDPHIRNIAYDPDHLVTLHGQLGFQVMIEFAPDEHIENVSIGDALAWQVVPNKRANILFLKPLDANILTNMSVVTDQRRYIFDLDASRGKAAHGGARTYVVRFVYPAAPVEVAAAPAAPPPPVRSNTRYSYTGARSLLPTLVFDDGHFTYFKWAEQTPTPALFAVTGKGEESLVNYGVRQGYTIVEQIAPRFLLRNGSETTTLINEGWREPDPGPDAPPPFDAKTAKAAKSAERAKP</sequence>
<evidence type="ECO:0000256" key="4">
    <source>
        <dbReference type="SAM" id="SignalP"/>
    </source>
</evidence>
<dbReference type="Gene3D" id="2.60.40.2500">
    <property type="match status" value="1"/>
</dbReference>
<comment type="caution">
    <text evidence="5">The sequence shown here is derived from an EMBL/GenBank/DDBJ whole genome shotgun (WGS) entry which is preliminary data.</text>
</comment>
<dbReference type="InterPro" id="IPR038161">
    <property type="entry name" value="VirB9/CagX/TrbG_C_sf"/>
</dbReference>
<dbReference type="Proteomes" id="UP001279660">
    <property type="component" value="Unassembled WGS sequence"/>
</dbReference>
<keyword evidence="2 4" id="KW-0732">Signal</keyword>
<comment type="similarity">
    <text evidence="1">Belongs to the TrbG/VirB9 family.</text>
</comment>